<dbReference type="SUPFAM" id="SSF48452">
    <property type="entry name" value="TPR-like"/>
    <property type="match status" value="1"/>
</dbReference>
<evidence type="ECO:0000256" key="1">
    <source>
        <dbReference type="ARBA" id="ARBA00022737"/>
    </source>
</evidence>
<sequence length="392" mass="45250">MLSELNDLLKKKDFKTFVKKISDIGQEKMLNPFIMQSLYDFCRENIDRLEGYYKAKVLMYLGNIAFALNRLDEADEYYEKSLMIFFDLAKENEKHIIDVVSVLINKGNLSFTLRKYSEAEKHYVNALDLLRTLNNNEEDLAIVLHNLGILFITTKRFKDAKKVLKEAIEIRTKLAEKDKKYLEDLVDSLNQYGILLKAEKDFDEAERIFQKILAIVDEPGILLNIATVKLEKGEFEDAEVIFKKLMKDNLPLHLRVKTFIAYAYAKEKTGETVEAGKMYLTAASISYILMRQHNLSNLSFVAWLEKAKEYGDKNTKEIAKAMMRGIERLFYKVEPDTEDLDGSIPASKIIKTALTERKLEDFSPRDDVELAALFIARDLVRLYKAKSAGNEV</sequence>
<dbReference type="EMBL" id="DRUC01000037">
    <property type="protein sequence ID" value="HHF48017.1"/>
    <property type="molecule type" value="Genomic_DNA"/>
</dbReference>
<accession>A0A7C4WKU6</accession>
<dbReference type="PANTHER" id="PTHR45641:SF19">
    <property type="entry name" value="NEPHROCYSTIN-3"/>
    <property type="match status" value="1"/>
</dbReference>
<dbReference type="InterPro" id="IPR013105">
    <property type="entry name" value="TPR_2"/>
</dbReference>
<organism evidence="4">
    <name type="scientific">Geoglobus ahangari</name>
    <dbReference type="NCBI Taxonomy" id="113653"/>
    <lineage>
        <taxon>Archaea</taxon>
        <taxon>Methanobacteriati</taxon>
        <taxon>Methanobacteriota</taxon>
        <taxon>Archaeoglobi</taxon>
        <taxon>Archaeoglobales</taxon>
        <taxon>Archaeoglobaceae</taxon>
        <taxon>Geoglobus</taxon>
    </lineage>
</organism>
<dbReference type="Pfam" id="PF13424">
    <property type="entry name" value="TPR_12"/>
    <property type="match status" value="1"/>
</dbReference>
<dbReference type="InterPro" id="IPR019734">
    <property type="entry name" value="TPR_rpt"/>
</dbReference>
<dbReference type="Gene3D" id="1.25.40.10">
    <property type="entry name" value="Tetratricopeptide repeat domain"/>
    <property type="match status" value="2"/>
</dbReference>
<proteinExistence type="predicted"/>
<dbReference type="InterPro" id="IPR011990">
    <property type="entry name" value="TPR-like_helical_dom_sf"/>
</dbReference>
<reference evidence="4" key="1">
    <citation type="journal article" date="2020" name="mSystems">
        <title>Genome- and Community-Level Interaction Insights into Carbon Utilization and Element Cycling Functions of Hydrothermarchaeota in Hydrothermal Sediment.</title>
        <authorList>
            <person name="Zhou Z."/>
            <person name="Liu Y."/>
            <person name="Xu W."/>
            <person name="Pan J."/>
            <person name="Luo Z.H."/>
            <person name="Li M."/>
        </authorList>
    </citation>
    <scope>NUCLEOTIDE SEQUENCE [LARGE SCALE GENOMIC DNA]</scope>
    <source>
        <strain evidence="5">SpSt-10</strain>
        <strain evidence="4">SpSt-62</strain>
        <strain evidence="3">SpSt-97</strain>
    </source>
</reference>
<dbReference type="Pfam" id="PF07719">
    <property type="entry name" value="TPR_2"/>
    <property type="match status" value="1"/>
</dbReference>
<dbReference type="AlphaFoldDB" id="A0A7C4WKU6"/>
<keyword evidence="2" id="KW-0802">TPR repeat</keyword>
<gene>
    <name evidence="5" type="ORF">ENL48_02115</name>
    <name evidence="4" type="ORF">ENT89_06300</name>
    <name evidence="3" type="ORF">ENX77_03690</name>
</gene>
<dbReference type="EMBL" id="DTAK01000046">
    <property type="protein sequence ID" value="HGU59742.1"/>
    <property type="molecule type" value="Genomic_DNA"/>
</dbReference>
<protein>
    <submittedName>
        <fullName evidence="4">Tetratricopeptide repeat protein</fullName>
    </submittedName>
</protein>
<evidence type="ECO:0000313" key="4">
    <source>
        <dbReference type="EMBL" id="HGU59742.1"/>
    </source>
</evidence>
<dbReference type="SMART" id="SM00028">
    <property type="entry name" value="TPR"/>
    <property type="match status" value="4"/>
</dbReference>
<dbReference type="PANTHER" id="PTHR45641">
    <property type="entry name" value="TETRATRICOPEPTIDE REPEAT PROTEIN (AFU_ORTHOLOGUE AFUA_6G03870)"/>
    <property type="match status" value="1"/>
</dbReference>
<comment type="caution">
    <text evidence="4">The sequence shown here is derived from an EMBL/GenBank/DDBJ whole genome shotgun (WGS) entry which is preliminary data.</text>
</comment>
<evidence type="ECO:0000313" key="5">
    <source>
        <dbReference type="EMBL" id="HHF48017.1"/>
    </source>
</evidence>
<name>A0A7C4WKU6_9EURY</name>
<keyword evidence="1" id="KW-0677">Repeat</keyword>
<evidence type="ECO:0000256" key="2">
    <source>
        <dbReference type="ARBA" id="ARBA00022803"/>
    </source>
</evidence>
<dbReference type="EMBL" id="DTPI01000024">
    <property type="protein sequence ID" value="HGE66214.1"/>
    <property type="molecule type" value="Genomic_DNA"/>
</dbReference>
<evidence type="ECO:0000313" key="3">
    <source>
        <dbReference type="EMBL" id="HGE66214.1"/>
    </source>
</evidence>